<dbReference type="Pfam" id="PF12627">
    <property type="entry name" value="PolyA_pol_RNAbd"/>
    <property type="match status" value="1"/>
</dbReference>
<evidence type="ECO:0000313" key="10">
    <source>
        <dbReference type="EMBL" id="EKC80126.1"/>
    </source>
</evidence>
<feature type="domain" description="Poly A polymerase head" evidence="8">
    <location>
        <begin position="22"/>
        <end position="144"/>
    </location>
</feature>
<evidence type="ECO:0000256" key="6">
    <source>
        <dbReference type="ARBA" id="ARBA00022741"/>
    </source>
</evidence>
<proteinExistence type="predicted"/>
<protein>
    <recommendedName>
        <fullName evidence="11">CCA tRNA nucleotidyltransferase</fullName>
    </recommendedName>
</protein>
<keyword evidence="7" id="KW-0460">Magnesium</keyword>
<evidence type="ECO:0000256" key="4">
    <source>
        <dbReference type="ARBA" id="ARBA00022695"/>
    </source>
</evidence>
<dbReference type="InterPro" id="IPR050264">
    <property type="entry name" value="Bact_CCA-adding_enz_type3_sf"/>
</dbReference>
<dbReference type="InterPro" id="IPR032828">
    <property type="entry name" value="PolyA_RNA-bd"/>
</dbReference>
<accession>K1V830</accession>
<dbReference type="GO" id="GO:0000049">
    <property type="term" value="F:tRNA binding"/>
    <property type="evidence" value="ECO:0007669"/>
    <property type="project" value="TreeGrafter"/>
</dbReference>
<dbReference type="GO" id="GO:0008033">
    <property type="term" value="P:tRNA processing"/>
    <property type="evidence" value="ECO:0007669"/>
    <property type="project" value="UniProtKB-KW"/>
</dbReference>
<keyword evidence="2" id="KW-0808">Transferase</keyword>
<dbReference type="SUPFAM" id="SSF81301">
    <property type="entry name" value="Nucleotidyltransferase"/>
    <property type="match status" value="1"/>
</dbReference>
<dbReference type="Gene3D" id="3.30.460.10">
    <property type="entry name" value="Beta Polymerase, domain 2"/>
    <property type="match status" value="1"/>
</dbReference>
<dbReference type="InterPro" id="IPR043519">
    <property type="entry name" value="NT_sf"/>
</dbReference>
<dbReference type="SUPFAM" id="SSF81891">
    <property type="entry name" value="Poly A polymerase C-terminal region-like"/>
    <property type="match status" value="1"/>
</dbReference>
<feature type="non-terminal residue" evidence="10">
    <location>
        <position position="235"/>
    </location>
</feature>
<dbReference type="GO" id="GO:0046872">
    <property type="term" value="F:metal ion binding"/>
    <property type="evidence" value="ECO:0007669"/>
    <property type="project" value="UniProtKB-KW"/>
</dbReference>
<dbReference type="Pfam" id="PF01743">
    <property type="entry name" value="PolyA_pol"/>
    <property type="match status" value="1"/>
</dbReference>
<evidence type="ECO:0000256" key="1">
    <source>
        <dbReference type="ARBA" id="ARBA00001946"/>
    </source>
</evidence>
<evidence type="ECO:0000259" key="9">
    <source>
        <dbReference type="Pfam" id="PF12627"/>
    </source>
</evidence>
<comment type="caution">
    <text evidence="10">The sequence shown here is derived from an EMBL/GenBank/DDBJ whole genome shotgun (WGS) entry which is preliminary data.</text>
</comment>
<reference evidence="10" key="1">
    <citation type="journal article" date="2013" name="Environ. Microbiol.">
        <title>Microbiota from the distal guts of lean and obese adolescents exhibit partial functional redundancy besides clear differences in community structure.</title>
        <authorList>
            <person name="Ferrer M."/>
            <person name="Ruiz A."/>
            <person name="Lanza F."/>
            <person name="Haange S.B."/>
            <person name="Oberbach A."/>
            <person name="Till H."/>
            <person name="Bargiela R."/>
            <person name="Campoy C."/>
            <person name="Segura M.T."/>
            <person name="Richter M."/>
            <person name="von Bergen M."/>
            <person name="Seifert J."/>
            <person name="Suarez A."/>
        </authorList>
    </citation>
    <scope>NUCLEOTIDE SEQUENCE</scope>
</reference>
<evidence type="ECO:0000256" key="5">
    <source>
        <dbReference type="ARBA" id="ARBA00022723"/>
    </source>
</evidence>
<sequence>MIKLPEQVNKAICLLKNSGFEAYAVGGAVRDCLLGKVPFDWDITTSARPEETEKVFCGERIIETGIKHGTVTVIIDDMPLEITTYRIDGDYTDHRHPQTVSFSDNLRDDLSRRDFTINTLCCNCDDKIIDVFGGKDDLNNKTIRCVGDPDTRFSEDALRIMRAVRFSAELGFTIEKNTSDSILKNRQLLSDVSKERLQVEFTKLITGKYATDVIRKYHAVIEVFIPELATLAECE</sequence>
<evidence type="ECO:0000256" key="3">
    <source>
        <dbReference type="ARBA" id="ARBA00022694"/>
    </source>
</evidence>
<dbReference type="CDD" id="cd05398">
    <property type="entry name" value="NT_ClassII-CCAase"/>
    <property type="match status" value="1"/>
</dbReference>
<dbReference type="EMBL" id="AJWY01001192">
    <property type="protein sequence ID" value="EKC80126.1"/>
    <property type="molecule type" value="Genomic_DNA"/>
</dbReference>
<keyword evidence="6" id="KW-0547">Nucleotide-binding</keyword>
<gene>
    <name evidence="10" type="ORF">LEA_01713</name>
</gene>
<comment type="cofactor">
    <cofactor evidence="1">
        <name>Mg(2+)</name>
        <dbReference type="ChEBI" id="CHEBI:18420"/>
    </cofactor>
</comment>
<dbReference type="GO" id="GO:0016779">
    <property type="term" value="F:nucleotidyltransferase activity"/>
    <property type="evidence" value="ECO:0007669"/>
    <property type="project" value="UniProtKB-KW"/>
</dbReference>
<name>K1V830_9ZZZZ</name>
<keyword evidence="5" id="KW-0479">Metal-binding</keyword>
<evidence type="ECO:0000256" key="2">
    <source>
        <dbReference type="ARBA" id="ARBA00022679"/>
    </source>
</evidence>
<keyword evidence="4" id="KW-0548">Nucleotidyltransferase</keyword>
<dbReference type="Gene3D" id="1.10.3090.10">
    <property type="entry name" value="cca-adding enzyme, domain 2"/>
    <property type="match status" value="1"/>
</dbReference>
<dbReference type="PANTHER" id="PTHR46173:SF1">
    <property type="entry name" value="CCA TRNA NUCLEOTIDYLTRANSFERASE 1, MITOCHONDRIAL"/>
    <property type="match status" value="1"/>
</dbReference>
<dbReference type="InterPro" id="IPR002646">
    <property type="entry name" value="PolA_pol_head_dom"/>
</dbReference>
<feature type="domain" description="tRNA nucleotidyltransferase/poly(A) polymerase RNA and SrmB- binding" evidence="9">
    <location>
        <begin position="171"/>
        <end position="228"/>
    </location>
</feature>
<evidence type="ECO:0008006" key="11">
    <source>
        <dbReference type="Google" id="ProtNLM"/>
    </source>
</evidence>
<dbReference type="AlphaFoldDB" id="K1V830"/>
<organism evidence="10">
    <name type="scientific">human gut metagenome</name>
    <dbReference type="NCBI Taxonomy" id="408170"/>
    <lineage>
        <taxon>unclassified sequences</taxon>
        <taxon>metagenomes</taxon>
        <taxon>organismal metagenomes</taxon>
    </lineage>
</organism>
<dbReference type="PANTHER" id="PTHR46173">
    <property type="entry name" value="CCA TRNA NUCLEOTIDYLTRANSFERASE 1, MITOCHONDRIAL"/>
    <property type="match status" value="1"/>
</dbReference>
<keyword evidence="3" id="KW-0819">tRNA processing</keyword>
<dbReference type="GO" id="GO:0000166">
    <property type="term" value="F:nucleotide binding"/>
    <property type="evidence" value="ECO:0007669"/>
    <property type="project" value="UniProtKB-KW"/>
</dbReference>
<evidence type="ECO:0000259" key="8">
    <source>
        <dbReference type="Pfam" id="PF01743"/>
    </source>
</evidence>
<evidence type="ECO:0000256" key="7">
    <source>
        <dbReference type="ARBA" id="ARBA00022842"/>
    </source>
</evidence>